<dbReference type="InterPro" id="IPR052377">
    <property type="entry name" value="Mitochondrial_ECH-domain"/>
</dbReference>
<proteinExistence type="inferred from homology"/>
<dbReference type="Pfam" id="PF00378">
    <property type="entry name" value="ECH_1"/>
    <property type="match status" value="1"/>
</dbReference>
<comment type="function">
    <text evidence="5">May play a role in fatty acid biosynthesis and insulin sensitivity.</text>
</comment>
<keyword evidence="3" id="KW-0809">Transit peptide</keyword>
<evidence type="ECO:0000256" key="4">
    <source>
        <dbReference type="ARBA" id="ARBA00023098"/>
    </source>
</evidence>
<dbReference type="SUPFAM" id="SSF52096">
    <property type="entry name" value="ClpP/crotonase"/>
    <property type="match status" value="1"/>
</dbReference>
<comment type="similarity">
    <text evidence="1">Belongs to the enoyl-CoA hydratase/isomerase family.</text>
</comment>
<dbReference type="CDD" id="cd06558">
    <property type="entry name" value="crotonase-like"/>
    <property type="match status" value="1"/>
</dbReference>
<dbReference type="AlphaFoldDB" id="A0A7C3Z2E4"/>
<name>A0A7C3Z2E4_9BACT</name>
<dbReference type="InterPro" id="IPR001753">
    <property type="entry name" value="Enoyl-CoA_hydra/iso"/>
</dbReference>
<dbReference type="PANTHER" id="PTHR43602:SF1">
    <property type="entry name" value="ENOYL-COA HYDRATASE DOMAIN-CONTAINING PROTEIN 3, MITOCHONDRIAL"/>
    <property type="match status" value="1"/>
</dbReference>
<gene>
    <name evidence="7" type="ORF">ENW96_11925</name>
</gene>
<evidence type="ECO:0000256" key="3">
    <source>
        <dbReference type="ARBA" id="ARBA00022946"/>
    </source>
</evidence>
<dbReference type="Gene3D" id="3.90.226.10">
    <property type="entry name" value="2-enoyl-CoA Hydratase, Chain A, domain 1"/>
    <property type="match status" value="1"/>
</dbReference>
<sequence>MEFATIVTEKKDLIGTITLNRPEKLNTFSSALARELNEALRQMDGDGEVRVVVVKGAGKAFSTGIDISEFAGKTAQEYQEWISLMDEMHLTIADMAKPVIAMVHGYAVANGAGLMFAADFSVVAEGTKIGTTAINVGLLCTGPIIPVSYALGKQKALEMLLSGDMIDAAEAYRLGLVNKLVPPDKLEAETLALAQKIISKSPLAVKMGKQFYYQMLDMPFRQRFTYSSEVFARLCTSEDAQEGIEAFLSKRPPVWRGK</sequence>
<keyword evidence="4" id="KW-0443">Lipid metabolism</keyword>
<evidence type="ECO:0000256" key="2">
    <source>
        <dbReference type="ARBA" id="ARBA00022832"/>
    </source>
</evidence>
<evidence type="ECO:0000313" key="7">
    <source>
        <dbReference type="EMBL" id="HGF35066.1"/>
    </source>
</evidence>
<dbReference type="PANTHER" id="PTHR43602">
    <property type="match status" value="1"/>
</dbReference>
<evidence type="ECO:0000256" key="1">
    <source>
        <dbReference type="ARBA" id="ARBA00005254"/>
    </source>
</evidence>
<dbReference type="Gene3D" id="1.10.12.10">
    <property type="entry name" value="Lyase 2-enoyl-coa Hydratase, Chain A, domain 2"/>
    <property type="match status" value="1"/>
</dbReference>
<keyword evidence="2" id="KW-0276">Fatty acid metabolism</keyword>
<dbReference type="EMBL" id="DTMF01000290">
    <property type="protein sequence ID" value="HGF35066.1"/>
    <property type="molecule type" value="Genomic_DNA"/>
</dbReference>
<dbReference type="InterPro" id="IPR029045">
    <property type="entry name" value="ClpP/crotonase-like_dom_sf"/>
</dbReference>
<organism evidence="7">
    <name type="scientific">Desulfobacca acetoxidans</name>
    <dbReference type="NCBI Taxonomy" id="60893"/>
    <lineage>
        <taxon>Bacteria</taxon>
        <taxon>Pseudomonadati</taxon>
        <taxon>Thermodesulfobacteriota</taxon>
        <taxon>Desulfobaccia</taxon>
        <taxon>Desulfobaccales</taxon>
        <taxon>Desulfobaccaceae</taxon>
        <taxon>Desulfobacca</taxon>
    </lineage>
</organism>
<dbReference type="InterPro" id="IPR014748">
    <property type="entry name" value="Enoyl-CoA_hydra_C"/>
</dbReference>
<dbReference type="GO" id="GO:0016853">
    <property type="term" value="F:isomerase activity"/>
    <property type="evidence" value="ECO:0007669"/>
    <property type="project" value="UniProtKB-KW"/>
</dbReference>
<keyword evidence="7" id="KW-0413">Isomerase</keyword>
<reference evidence="7" key="1">
    <citation type="journal article" date="2020" name="mSystems">
        <title>Genome- and Community-Level Interaction Insights into Carbon Utilization and Element Cycling Functions of Hydrothermarchaeota in Hydrothermal Sediment.</title>
        <authorList>
            <person name="Zhou Z."/>
            <person name="Liu Y."/>
            <person name="Xu W."/>
            <person name="Pan J."/>
            <person name="Luo Z.H."/>
            <person name="Li M."/>
        </authorList>
    </citation>
    <scope>NUCLEOTIDE SEQUENCE [LARGE SCALE GENOMIC DNA]</scope>
    <source>
        <strain evidence="7">SpSt-897</strain>
    </source>
</reference>
<comment type="caution">
    <text evidence="7">The sequence shown here is derived from an EMBL/GenBank/DDBJ whole genome shotgun (WGS) entry which is preliminary data.</text>
</comment>
<evidence type="ECO:0000256" key="5">
    <source>
        <dbReference type="ARBA" id="ARBA00037410"/>
    </source>
</evidence>
<dbReference type="GO" id="GO:0016836">
    <property type="term" value="F:hydro-lyase activity"/>
    <property type="evidence" value="ECO:0007669"/>
    <property type="project" value="TreeGrafter"/>
</dbReference>
<evidence type="ECO:0000256" key="6">
    <source>
        <dbReference type="ARBA" id="ARBA00040545"/>
    </source>
</evidence>
<protein>
    <recommendedName>
        <fullName evidence="6">Enoyl-CoA hydratase domain-containing protein 3, mitochondrial</fullName>
    </recommendedName>
</protein>
<dbReference type="GO" id="GO:0006631">
    <property type="term" value="P:fatty acid metabolic process"/>
    <property type="evidence" value="ECO:0007669"/>
    <property type="project" value="UniProtKB-KW"/>
</dbReference>
<accession>A0A7C3Z2E4</accession>